<proteinExistence type="predicted"/>
<evidence type="ECO:0000313" key="2">
    <source>
        <dbReference type="EMBL" id="MBX41812.1"/>
    </source>
</evidence>
<dbReference type="AlphaFoldDB" id="A0A2P2NH40"/>
<sequence>MPCHFNILGKKTKCLSKEKGSDEGERVRNRSRERSQNEIERENQLIWWSTTSIKELQPFQSLR</sequence>
<evidence type="ECO:0000256" key="1">
    <source>
        <dbReference type="SAM" id="MobiDB-lite"/>
    </source>
</evidence>
<protein>
    <submittedName>
        <fullName evidence="2">Uncharacterized protein</fullName>
    </submittedName>
</protein>
<accession>A0A2P2NH40</accession>
<name>A0A2P2NH40_RHIMU</name>
<feature type="region of interest" description="Disordered" evidence="1">
    <location>
        <begin position="16"/>
        <end position="39"/>
    </location>
</feature>
<reference evidence="2" key="1">
    <citation type="submission" date="2018-02" db="EMBL/GenBank/DDBJ databases">
        <title>Rhizophora mucronata_Transcriptome.</title>
        <authorList>
            <person name="Meera S.P."/>
            <person name="Sreeshan A."/>
            <person name="Augustine A."/>
        </authorList>
    </citation>
    <scope>NUCLEOTIDE SEQUENCE</scope>
    <source>
        <tissue evidence="2">Leaf</tissue>
    </source>
</reference>
<organism evidence="2">
    <name type="scientific">Rhizophora mucronata</name>
    <name type="common">Asiatic mangrove</name>
    <dbReference type="NCBI Taxonomy" id="61149"/>
    <lineage>
        <taxon>Eukaryota</taxon>
        <taxon>Viridiplantae</taxon>
        <taxon>Streptophyta</taxon>
        <taxon>Embryophyta</taxon>
        <taxon>Tracheophyta</taxon>
        <taxon>Spermatophyta</taxon>
        <taxon>Magnoliopsida</taxon>
        <taxon>eudicotyledons</taxon>
        <taxon>Gunneridae</taxon>
        <taxon>Pentapetalae</taxon>
        <taxon>rosids</taxon>
        <taxon>fabids</taxon>
        <taxon>Malpighiales</taxon>
        <taxon>Rhizophoraceae</taxon>
        <taxon>Rhizophora</taxon>
    </lineage>
</organism>
<dbReference type="EMBL" id="GGEC01061328">
    <property type="protein sequence ID" value="MBX41812.1"/>
    <property type="molecule type" value="Transcribed_RNA"/>
</dbReference>